<proteinExistence type="predicted"/>
<reference evidence="2" key="1">
    <citation type="journal article" date="2024" name="Proc. Natl. Acad. Sci. U.S.A.">
        <title>Extraordinary preservation of gene collinearity over three hundred million years revealed in homosporous lycophytes.</title>
        <authorList>
            <person name="Li C."/>
            <person name="Wickell D."/>
            <person name="Kuo L.Y."/>
            <person name="Chen X."/>
            <person name="Nie B."/>
            <person name="Liao X."/>
            <person name="Peng D."/>
            <person name="Ji J."/>
            <person name="Jenkins J."/>
            <person name="Williams M."/>
            <person name="Shu S."/>
            <person name="Plott C."/>
            <person name="Barry K."/>
            <person name="Rajasekar S."/>
            <person name="Grimwood J."/>
            <person name="Han X."/>
            <person name="Sun S."/>
            <person name="Hou Z."/>
            <person name="He W."/>
            <person name="Dai G."/>
            <person name="Sun C."/>
            <person name="Schmutz J."/>
            <person name="Leebens-Mack J.H."/>
            <person name="Li F.W."/>
            <person name="Wang L."/>
        </authorList>
    </citation>
    <scope>NUCLEOTIDE SEQUENCE [LARGE SCALE GENOMIC DNA]</scope>
    <source>
        <strain evidence="2">cv. PW_Plant_1</strain>
    </source>
</reference>
<sequence>MSILSTSLAPSESSEDFFKPCVDDNGASASEASSLSLPKKFGDAEGAAEGGSGGSRAEKTASGSRKTNSKGKEPVLNPLAQEFMPGQPAAFTGQNAAQLNFKALPIQSVVSTKQQKDGVSLQLQHFTGDKSCGGTKYESVMQKEDARNNQDANSFQLCQHPGEDSAAWQMVQADQGRMGVVRPSKGESDSRSSQHSSIGLSSGSRRGHSWNANHLLNFQYNPIARPPSRAAPARRQQKNQPYNKEHFLQANFRFLVSDLGDYVINASDPDKMLHWEDVAAVECSTSKGNYCPICLENPPICSQITSCGHIFCFPCILRYFMVGEEVSQGDLWKKCPVCVSMINCKELRSVFLDRVQEYETGENISFALLMRAKGSIIPLQKSESVFGSFPHSKSGRCHTYSKFTLTSDMEEITNRAIAELTSRAERAQSSGGEDLDQIPYIFAAIDQLKERQAAWTEHRAAEFLSSSPPVRQRIMAQARKSLTKLPTAGEKVDVTSFSSDGFLLGRAKAPDVVAETQAAMTNLKEKAAWVYENAFSDEEDATAFGARLENKTGKGPEKEELPTLELDDVPAEWEQLVGTSPKNDQALPNTDDTEKKEKDTKKDKGEKELYTFYQSCDGQLIILHPLNMKCLLQHYGDYDSLPSRLEGKILEMETISQSESMRRRYRYLSHFPLTTTIQLCEIDLSNLLPKDAFITFTEELHSRESKRWHRQKQEQEQRMKEEKAAAAELRARNFVFPDSMRKLASTSTSEDENVPINNDFPGISGDAENLGASPPMEGRKLFSNVARLGFAAGYDAPELGVANLVASSPSAPSSLWGPVSNSGGGHGIQQTSSIGASGESSKSSMSFADVIQLKAAESQQRNGDGQVVARKGKKSSKLIMSTAGGRRY</sequence>
<keyword evidence="2" id="KW-1185">Reference proteome</keyword>
<dbReference type="Proteomes" id="UP001162992">
    <property type="component" value="Chromosome 18"/>
</dbReference>
<accession>A0ACC2AYN0</accession>
<dbReference type="EMBL" id="CM055109">
    <property type="protein sequence ID" value="KAJ7522621.1"/>
    <property type="molecule type" value="Genomic_DNA"/>
</dbReference>
<organism evidence="1 2">
    <name type="scientific">Diphasiastrum complanatum</name>
    <name type="common">Issler's clubmoss</name>
    <name type="synonym">Lycopodium complanatum</name>
    <dbReference type="NCBI Taxonomy" id="34168"/>
    <lineage>
        <taxon>Eukaryota</taxon>
        <taxon>Viridiplantae</taxon>
        <taxon>Streptophyta</taxon>
        <taxon>Embryophyta</taxon>
        <taxon>Tracheophyta</taxon>
        <taxon>Lycopodiopsida</taxon>
        <taxon>Lycopodiales</taxon>
        <taxon>Lycopodiaceae</taxon>
        <taxon>Lycopodioideae</taxon>
        <taxon>Diphasiastrum</taxon>
    </lineage>
</organism>
<name>A0ACC2AYN0_DIPCM</name>
<comment type="caution">
    <text evidence="1">The sequence shown here is derived from an EMBL/GenBank/DDBJ whole genome shotgun (WGS) entry which is preliminary data.</text>
</comment>
<evidence type="ECO:0000313" key="1">
    <source>
        <dbReference type="EMBL" id="KAJ7522621.1"/>
    </source>
</evidence>
<evidence type="ECO:0000313" key="2">
    <source>
        <dbReference type="Proteomes" id="UP001162992"/>
    </source>
</evidence>
<protein>
    <submittedName>
        <fullName evidence="1">Uncharacterized protein</fullName>
    </submittedName>
</protein>
<gene>
    <name evidence="1" type="ORF">O6H91_18G020000</name>
</gene>